<feature type="transmembrane region" description="Helical" evidence="6">
    <location>
        <begin position="15"/>
        <end position="41"/>
    </location>
</feature>
<evidence type="ECO:0000259" key="7">
    <source>
        <dbReference type="Pfam" id="PF09335"/>
    </source>
</evidence>
<feature type="transmembrane region" description="Helical" evidence="6">
    <location>
        <begin position="159"/>
        <end position="177"/>
    </location>
</feature>
<reference evidence="8 9" key="1">
    <citation type="submission" date="2021-02" db="EMBL/GenBank/DDBJ databases">
        <title>Bacillus sp. RD4P76, an endophyte from a halophyte.</title>
        <authorList>
            <person name="Sun J.-Q."/>
        </authorList>
    </citation>
    <scope>NUCLEOTIDE SEQUENCE [LARGE SCALE GENOMIC DNA]</scope>
    <source>
        <strain evidence="8 9">RD4P76</strain>
    </source>
</reference>
<evidence type="ECO:0000313" key="9">
    <source>
        <dbReference type="Proteomes" id="UP001518925"/>
    </source>
</evidence>
<evidence type="ECO:0000256" key="1">
    <source>
        <dbReference type="ARBA" id="ARBA00004651"/>
    </source>
</evidence>
<dbReference type="PANTHER" id="PTHR12677:SF55">
    <property type="entry name" value="UNDECAPRENYL PHOSPHATE TRANSPORTER SAOUHSC_00901-RELATED"/>
    <property type="match status" value="1"/>
</dbReference>
<dbReference type="PANTHER" id="PTHR12677">
    <property type="entry name" value="GOLGI APPARATUS MEMBRANE PROTEIN TVP38-RELATED"/>
    <property type="match status" value="1"/>
</dbReference>
<evidence type="ECO:0000256" key="5">
    <source>
        <dbReference type="ARBA" id="ARBA00023136"/>
    </source>
</evidence>
<evidence type="ECO:0000256" key="6">
    <source>
        <dbReference type="RuleBase" id="RU366058"/>
    </source>
</evidence>
<comment type="subcellular location">
    <subcellularLocation>
        <location evidence="1 6">Cell membrane</location>
        <topology evidence="1 6">Multi-pass membrane protein</topology>
    </subcellularLocation>
</comment>
<keyword evidence="9" id="KW-1185">Reference proteome</keyword>
<organism evidence="8 9">
    <name type="scientific">Bacillus suaedaesalsae</name>
    <dbReference type="NCBI Taxonomy" id="2810349"/>
    <lineage>
        <taxon>Bacteria</taxon>
        <taxon>Bacillati</taxon>
        <taxon>Bacillota</taxon>
        <taxon>Bacilli</taxon>
        <taxon>Bacillales</taxon>
        <taxon>Bacillaceae</taxon>
        <taxon>Bacillus</taxon>
    </lineage>
</organism>
<dbReference type="InterPro" id="IPR032816">
    <property type="entry name" value="VTT_dom"/>
</dbReference>
<comment type="similarity">
    <text evidence="6">Belongs to the TVP38/TMEM64 family.</text>
</comment>
<gene>
    <name evidence="8" type="ORF">JR050_08650</name>
</gene>
<dbReference type="RefSeq" id="WP_204203107.1">
    <property type="nucleotide sequence ID" value="NZ_JAFELM010000027.1"/>
</dbReference>
<evidence type="ECO:0000256" key="2">
    <source>
        <dbReference type="ARBA" id="ARBA00022475"/>
    </source>
</evidence>
<comment type="caution">
    <text evidence="8">The sequence shown here is derived from an EMBL/GenBank/DDBJ whole genome shotgun (WGS) entry which is preliminary data.</text>
</comment>
<sequence length="181" mass="20104">MTEWLIHLFESNIPFALLLSILLNVIISILAVVPSVFITAANIAVFGFWEGTLLSLAGEVLGSVISFQLYRLGFTKLRSQNWDSNHIEKLRHVQGVQAFIIILSMRLLPFVPSGLVTLGAAFGTVSLPTFAIATLIGKIPAILMEAYSVHTYLNWENEAKVWLTVIGILLIGMYLLFKKMK</sequence>
<feature type="transmembrane region" description="Helical" evidence="6">
    <location>
        <begin position="115"/>
        <end position="139"/>
    </location>
</feature>
<evidence type="ECO:0000313" key="8">
    <source>
        <dbReference type="EMBL" id="MBM6617735.1"/>
    </source>
</evidence>
<feature type="transmembrane region" description="Helical" evidence="6">
    <location>
        <begin position="90"/>
        <end position="108"/>
    </location>
</feature>
<keyword evidence="3 6" id="KW-0812">Transmembrane</keyword>
<accession>A0ABS2DGY0</accession>
<name>A0ABS2DGY0_9BACI</name>
<protein>
    <recommendedName>
        <fullName evidence="6">TVP38/TMEM64 family membrane protein</fullName>
    </recommendedName>
</protein>
<keyword evidence="2 6" id="KW-1003">Cell membrane</keyword>
<dbReference type="InterPro" id="IPR015414">
    <property type="entry name" value="TMEM64"/>
</dbReference>
<evidence type="ECO:0000256" key="3">
    <source>
        <dbReference type="ARBA" id="ARBA00022692"/>
    </source>
</evidence>
<feature type="transmembrane region" description="Helical" evidence="6">
    <location>
        <begin position="53"/>
        <end position="70"/>
    </location>
</feature>
<keyword evidence="5 6" id="KW-0472">Membrane</keyword>
<dbReference type="Pfam" id="PF09335">
    <property type="entry name" value="VTT_dom"/>
    <property type="match status" value="1"/>
</dbReference>
<dbReference type="EMBL" id="JAFELM010000027">
    <property type="protein sequence ID" value="MBM6617735.1"/>
    <property type="molecule type" value="Genomic_DNA"/>
</dbReference>
<evidence type="ECO:0000256" key="4">
    <source>
        <dbReference type="ARBA" id="ARBA00022989"/>
    </source>
</evidence>
<feature type="domain" description="VTT" evidence="7">
    <location>
        <begin position="33"/>
        <end position="150"/>
    </location>
</feature>
<proteinExistence type="inferred from homology"/>
<dbReference type="Proteomes" id="UP001518925">
    <property type="component" value="Unassembled WGS sequence"/>
</dbReference>
<keyword evidence="4 6" id="KW-1133">Transmembrane helix</keyword>